<protein>
    <submittedName>
        <fullName evidence="2">Uncharacterized protein</fullName>
    </submittedName>
</protein>
<name>A0A4Z2ECV2_9TELE</name>
<dbReference type="AlphaFoldDB" id="A0A4Z2ECV2"/>
<evidence type="ECO:0000313" key="3">
    <source>
        <dbReference type="Proteomes" id="UP000314294"/>
    </source>
</evidence>
<dbReference type="EMBL" id="SRLO01009999">
    <property type="protein sequence ID" value="TNN26553.1"/>
    <property type="molecule type" value="Genomic_DNA"/>
</dbReference>
<proteinExistence type="predicted"/>
<evidence type="ECO:0000313" key="2">
    <source>
        <dbReference type="EMBL" id="TNN26553.1"/>
    </source>
</evidence>
<organism evidence="2 3">
    <name type="scientific">Liparis tanakae</name>
    <name type="common">Tanaka's snailfish</name>
    <dbReference type="NCBI Taxonomy" id="230148"/>
    <lineage>
        <taxon>Eukaryota</taxon>
        <taxon>Metazoa</taxon>
        <taxon>Chordata</taxon>
        <taxon>Craniata</taxon>
        <taxon>Vertebrata</taxon>
        <taxon>Euteleostomi</taxon>
        <taxon>Actinopterygii</taxon>
        <taxon>Neopterygii</taxon>
        <taxon>Teleostei</taxon>
        <taxon>Neoteleostei</taxon>
        <taxon>Acanthomorphata</taxon>
        <taxon>Eupercaria</taxon>
        <taxon>Perciformes</taxon>
        <taxon>Cottioidei</taxon>
        <taxon>Cottales</taxon>
        <taxon>Liparidae</taxon>
        <taxon>Liparis</taxon>
    </lineage>
</organism>
<comment type="caution">
    <text evidence="2">The sequence shown here is derived from an EMBL/GenBank/DDBJ whole genome shotgun (WGS) entry which is preliminary data.</text>
</comment>
<reference evidence="2 3" key="1">
    <citation type="submission" date="2019-03" db="EMBL/GenBank/DDBJ databases">
        <title>First draft genome of Liparis tanakae, snailfish: a comprehensive survey of snailfish specific genes.</title>
        <authorList>
            <person name="Kim W."/>
            <person name="Song I."/>
            <person name="Jeong J.-H."/>
            <person name="Kim D."/>
            <person name="Kim S."/>
            <person name="Ryu S."/>
            <person name="Song J.Y."/>
            <person name="Lee S.K."/>
        </authorList>
    </citation>
    <scope>NUCLEOTIDE SEQUENCE [LARGE SCALE GENOMIC DNA]</scope>
    <source>
        <tissue evidence="2">Muscle</tissue>
    </source>
</reference>
<gene>
    <name evidence="2" type="ORF">EYF80_063311</name>
</gene>
<keyword evidence="3" id="KW-1185">Reference proteome</keyword>
<accession>A0A4Z2ECV2</accession>
<feature type="region of interest" description="Disordered" evidence="1">
    <location>
        <begin position="123"/>
        <end position="145"/>
    </location>
</feature>
<feature type="compositionally biased region" description="Polar residues" evidence="1">
    <location>
        <begin position="134"/>
        <end position="145"/>
    </location>
</feature>
<sequence>MAPTALRTCCILGGEDEEDEEEEEEEEGARRGTLLLSTQLSCSWTDSGVVGPSPGPGGGAWMGLRPPLRVFLFRLLADWWDKVWWLCGGGSGGRSVDWLWWLATPGRRTREQRRTLSATLHERRKSKRDFGEKSGNSCQEARNVI</sequence>
<dbReference type="Proteomes" id="UP000314294">
    <property type="component" value="Unassembled WGS sequence"/>
</dbReference>
<evidence type="ECO:0000256" key="1">
    <source>
        <dbReference type="SAM" id="MobiDB-lite"/>
    </source>
</evidence>